<dbReference type="AlphaFoldDB" id="A0A024E4P3"/>
<name>A0A024E4P3_9PSED</name>
<evidence type="ECO:0000313" key="1">
    <source>
        <dbReference type="EMBL" id="AHZ67565.1"/>
    </source>
</evidence>
<dbReference type="Proteomes" id="UP000026913">
    <property type="component" value="Chromosome"/>
</dbReference>
<dbReference type="KEGG" id="pman:OU5_0486"/>
<protein>
    <submittedName>
        <fullName evidence="1">GAF domain/GGDEF domain/EAL domain-containing protein</fullName>
    </submittedName>
</protein>
<evidence type="ECO:0000313" key="2">
    <source>
        <dbReference type="Proteomes" id="UP000026913"/>
    </source>
</evidence>
<dbReference type="HOGENOM" id="CLU_2668288_0_0_6"/>
<accession>A0A024E4P3</accession>
<organism evidence="1 2">
    <name type="scientific">Pseudomonas mandelii JR-1</name>
    <dbReference type="NCBI Taxonomy" id="1147786"/>
    <lineage>
        <taxon>Bacteria</taxon>
        <taxon>Pseudomonadati</taxon>
        <taxon>Pseudomonadota</taxon>
        <taxon>Gammaproteobacteria</taxon>
        <taxon>Pseudomonadales</taxon>
        <taxon>Pseudomonadaceae</taxon>
        <taxon>Pseudomonas</taxon>
    </lineage>
</organism>
<reference evidence="1 2" key="1">
    <citation type="journal article" date="2012" name="J. Bacteriol.">
        <title>Genome sequence of cold-adapted Pseudomonas mandelii strain JR-1.</title>
        <authorList>
            <person name="Jang S.H."/>
            <person name="Kim J."/>
            <person name="Kim J."/>
            <person name="Hong S."/>
            <person name="Lee C."/>
        </authorList>
    </citation>
    <scope>NUCLEOTIDE SEQUENCE [LARGE SCALE GENOMIC DNA]</scope>
    <source>
        <strain evidence="1 2">JR-1</strain>
    </source>
</reference>
<gene>
    <name evidence="1" type="ORF">OU5_0486</name>
</gene>
<proteinExistence type="predicted"/>
<dbReference type="EMBL" id="CP005960">
    <property type="protein sequence ID" value="AHZ67565.1"/>
    <property type="molecule type" value="Genomic_DNA"/>
</dbReference>
<sequence length="75" mass="8273">MQVSGLAKGLKFFTRHTGRPLRLRVALPDQVHVFAGTVHHPCGGVRPVASRGQQLFNRFFMALAGCADSTWPTLR</sequence>